<gene>
    <name evidence="1" type="ORF">CK203_077521</name>
</gene>
<protein>
    <submittedName>
        <fullName evidence="1">Uncharacterized protein</fullName>
    </submittedName>
</protein>
<reference evidence="1 2" key="1">
    <citation type="journal article" date="2018" name="PLoS Genet.">
        <title>Population sequencing reveals clonal diversity and ancestral inbreeding in the grapevine cultivar Chardonnay.</title>
        <authorList>
            <person name="Roach M.J."/>
            <person name="Johnson D.L."/>
            <person name="Bohlmann J."/>
            <person name="van Vuuren H.J."/>
            <person name="Jones S.J."/>
            <person name="Pretorius I.S."/>
            <person name="Schmidt S.A."/>
            <person name="Borneman A.R."/>
        </authorList>
    </citation>
    <scope>NUCLEOTIDE SEQUENCE [LARGE SCALE GENOMIC DNA]</scope>
    <source>
        <strain evidence="2">cv. Chardonnay</strain>
        <tissue evidence="1">Leaf</tissue>
    </source>
</reference>
<organism evidence="1 2">
    <name type="scientific">Vitis vinifera</name>
    <name type="common">Grape</name>
    <dbReference type="NCBI Taxonomy" id="29760"/>
    <lineage>
        <taxon>Eukaryota</taxon>
        <taxon>Viridiplantae</taxon>
        <taxon>Streptophyta</taxon>
        <taxon>Embryophyta</taxon>
        <taxon>Tracheophyta</taxon>
        <taxon>Spermatophyta</taxon>
        <taxon>Magnoliopsida</taxon>
        <taxon>eudicotyledons</taxon>
        <taxon>Gunneridae</taxon>
        <taxon>Pentapetalae</taxon>
        <taxon>rosids</taxon>
        <taxon>Vitales</taxon>
        <taxon>Vitaceae</taxon>
        <taxon>Viteae</taxon>
        <taxon>Vitis</taxon>
    </lineage>
</organism>
<sequence length="93" mass="10597">MGTFFILREKRFWVLSSLSFPFGRTPLGEYYEYSGAVCEAVQGETLLCMIVVPGITEGATMTCWDLMEVNNDSNKERRVEVYSAQTEPQEERG</sequence>
<dbReference type="Proteomes" id="UP000288805">
    <property type="component" value="Unassembled WGS sequence"/>
</dbReference>
<name>A0A438DT77_VITVI</name>
<evidence type="ECO:0000313" key="2">
    <source>
        <dbReference type="Proteomes" id="UP000288805"/>
    </source>
</evidence>
<proteinExistence type="predicted"/>
<dbReference type="EMBL" id="QGNW01001503">
    <property type="protein sequence ID" value="RVW38715.1"/>
    <property type="molecule type" value="Genomic_DNA"/>
</dbReference>
<accession>A0A438DT77</accession>
<dbReference type="AlphaFoldDB" id="A0A438DT77"/>
<evidence type="ECO:0000313" key="1">
    <source>
        <dbReference type="EMBL" id="RVW38715.1"/>
    </source>
</evidence>
<comment type="caution">
    <text evidence="1">The sequence shown here is derived from an EMBL/GenBank/DDBJ whole genome shotgun (WGS) entry which is preliminary data.</text>
</comment>